<organism evidence="1 2">
    <name type="scientific">Entomophthora muscae</name>
    <dbReference type="NCBI Taxonomy" id="34485"/>
    <lineage>
        <taxon>Eukaryota</taxon>
        <taxon>Fungi</taxon>
        <taxon>Fungi incertae sedis</taxon>
        <taxon>Zoopagomycota</taxon>
        <taxon>Entomophthoromycotina</taxon>
        <taxon>Entomophthoromycetes</taxon>
        <taxon>Entomophthorales</taxon>
        <taxon>Entomophthoraceae</taxon>
        <taxon>Entomophthora</taxon>
    </lineage>
</organism>
<name>A0ACC2SA05_9FUNG</name>
<gene>
    <name evidence="1" type="ORF">DSO57_1004543</name>
</gene>
<evidence type="ECO:0000313" key="2">
    <source>
        <dbReference type="Proteomes" id="UP001165960"/>
    </source>
</evidence>
<protein>
    <submittedName>
        <fullName evidence="1">Uncharacterized protein</fullName>
    </submittedName>
</protein>
<comment type="caution">
    <text evidence="1">The sequence shown here is derived from an EMBL/GenBank/DDBJ whole genome shotgun (WGS) entry which is preliminary data.</text>
</comment>
<evidence type="ECO:0000313" key="1">
    <source>
        <dbReference type="EMBL" id="KAJ9059229.1"/>
    </source>
</evidence>
<dbReference type="EMBL" id="QTSX02005691">
    <property type="protein sequence ID" value="KAJ9059229.1"/>
    <property type="molecule type" value="Genomic_DNA"/>
</dbReference>
<sequence length="279" mass="30148">MIRSASRFGCGVGRLVPAPRFFQGISKSHNRFISSITNTQRYLTATCFPASRLCEPSNLRKMTTISQNTDGCVLGYFDTLELGPGASKLDASLVESLKKHLKATGAKGKQGETRLYASPESSPTRIALISLGVKPQDPLVLAERSRHANGTGAKLLKSVGAVNIATDNSFGTHNAAEGALLGLYNYNLSKKLNAKVLGDKKDYEIKEDEQVKASPLFKEASTAEVAEGFNWDTGAVYAEAQNRARFWMDSPANLMTPTIFASHVQELASSLDNLQVLCS</sequence>
<reference evidence="1" key="1">
    <citation type="submission" date="2022-04" db="EMBL/GenBank/DDBJ databases">
        <title>Genome of the entomopathogenic fungus Entomophthora muscae.</title>
        <authorList>
            <person name="Elya C."/>
            <person name="Lovett B.R."/>
            <person name="Lee E."/>
            <person name="Macias A.M."/>
            <person name="Hajek A.E."/>
            <person name="De Bivort B.L."/>
            <person name="Kasson M.T."/>
            <person name="De Fine Licht H.H."/>
            <person name="Stajich J.E."/>
        </authorList>
    </citation>
    <scope>NUCLEOTIDE SEQUENCE</scope>
    <source>
        <strain evidence="1">Berkeley</strain>
    </source>
</reference>
<dbReference type="Proteomes" id="UP001165960">
    <property type="component" value="Unassembled WGS sequence"/>
</dbReference>
<keyword evidence="2" id="KW-1185">Reference proteome</keyword>
<accession>A0ACC2SA05</accession>
<proteinExistence type="predicted"/>